<dbReference type="Proteomes" id="UP000596661">
    <property type="component" value="Chromosome 6"/>
</dbReference>
<dbReference type="EMBL" id="UZAU01000589">
    <property type="status" value="NOT_ANNOTATED_CDS"/>
    <property type="molecule type" value="Genomic_DNA"/>
</dbReference>
<keyword evidence="3" id="KW-1185">Reference proteome</keyword>
<organism evidence="2 3">
    <name type="scientific">Cannabis sativa</name>
    <name type="common">Hemp</name>
    <name type="synonym">Marijuana</name>
    <dbReference type="NCBI Taxonomy" id="3483"/>
    <lineage>
        <taxon>Eukaryota</taxon>
        <taxon>Viridiplantae</taxon>
        <taxon>Streptophyta</taxon>
        <taxon>Embryophyta</taxon>
        <taxon>Tracheophyta</taxon>
        <taxon>Spermatophyta</taxon>
        <taxon>Magnoliopsida</taxon>
        <taxon>eudicotyledons</taxon>
        <taxon>Gunneridae</taxon>
        <taxon>Pentapetalae</taxon>
        <taxon>rosids</taxon>
        <taxon>fabids</taxon>
        <taxon>Rosales</taxon>
        <taxon>Cannabaceae</taxon>
        <taxon>Cannabis</taxon>
    </lineage>
</organism>
<evidence type="ECO:0000313" key="3">
    <source>
        <dbReference type="Proteomes" id="UP000596661"/>
    </source>
</evidence>
<protein>
    <submittedName>
        <fullName evidence="2">Uncharacterized protein</fullName>
    </submittedName>
</protein>
<proteinExistence type="predicted"/>
<sequence>MECESFHEKRSGKSLSRSEAPKKGRSHESRYSEYTIFVDTRENVYRATCNMVYYKKPPPMYKASGGATGCSDAGSSPGHTCSWSSTLGVRKSTLSFHYVPFARSYARFRPFGLDRRSRRGSSPPVPILLDHSYYLTSSCFLPSDSFLGDDDTNNIIYEFAREELGHLARSMDVLFASMDALSPTEGASDSEVIGVDDEDELLPLEPERKNEAGDSTSSKKFKVAKTPLHSIGDLGIPSNA</sequence>
<feature type="compositionally biased region" description="Basic and acidic residues" evidence="1">
    <location>
        <begin position="1"/>
        <end position="11"/>
    </location>
</feature>
<evidence type="ECO:0000256" key="1">
    <source>
        <dbReference type="SAM" id="MobiDB-lite"/>
    </source>
</evidence>
<reference evidence="2" key="2">
    <citation type="submission" date="2021-03" db="UniProtKB">
        <authorList>
            <consortium name="EnsemblPlants"/>
        </authorList>
    </citation>
    <scope>IDENTIFICATION</scope>
</reference>
<feature type="region of interest" description="Disordered" evidence="1">
    <location>
        <begin position="184"/>
        <end position="224"/>
    </location>
</feature>
<dbReference type="AlphaFoldDB" id="A0A803PT39"/>
<evidence type="ECO:0000313" key="2">
    <source>
        <dbReference type="EnsemblPlants" id="cds.evm.model.06.1101"/>
    </source>
</evidence>
<dbReference type="EnsemblPlants" id="evm.model.06.1101">
    <property type="protein sequence ID" value="cds.evm.model.06.1101"/>
    <property type="gene ID" value="evm.TU.06.1101"/>
</dbReference>
<dbReference type="Gramene" id="evm.model.06.1101">
    <property type="protein sequence ID" value="cds.evm.model.06.1101"/>
    <property type="gene ID" value="evm.TU.06.1101"/>
</dbReference>
<reference evidence="2" key="1">
    <citation type="submission" date="2018-11" db="EMBL/GenBank/DDBJ databases">
        <authorList>
            <person name="Grassa J C."/>
        </authorList>
    </citation>
    <scope>NUCLEOTIDE SEQUENCE [LARGE SCALE GENOMIC DNA]</scope>
</reference>
<feature type="region of interest" description="Disordered" evidence="1">
    <location>
        <begin position="1"/>
        <end position="26"/>
    </location>
</feature>
<accession>A0A803PT39</accession>
<name>A0A803PT39_CANSA</name>